<proteinExistence type="predicted"/>
<dbReference type="AlphaFoldDB" id="A0AA35T8F3"/>
<keyword evidence="3" id="KW-1185">Reference proteome</keyword>
<organism evidence="2 3">
    <name type="scientific">Geodia barretti</name>
    <name type="common">Barrett's horny sponge</name>
    <dbReference type="NCBI Taxonomy" id="519541"/>
    <lineage>
        <taxon>Eukaryota</taxon>
        <taxon>Metazoa</taxon>
        <taxon>Porifera</taxon>
        <taxon>Demospongiae</taxon>
        <taxon>Heteroscleromorpha</taxon>
        <taxon>Tetractinellida</taxon>
        <taxon>Astrophorina</taxon>
        <taxon>Geodiidae</taxon>
        <taxon>Geodia</taxon>
    </lineage>
</organism>
<name>A0AA35T8F3_GEOBA</name>
<accession>A0AA35T8F3</accession>
<dbReference type="InterPro" id="IPR036116">
    <property type="entry name" value="FN3_sf"/>
</dbReference>
<evidence type="ECO:0000313" key="2">
    <source>
        <dbReference type="EMBL" id="CAI8043157.1"/>
    </source>
</evidence>
<feature type="region of interest" description="Disordered" evidence="1">
    <location>
        <begin position="495"/>
        <end position="519"/>
    </location>
</feature>
<reference evidence="2" key="1">
    <citation type="submission" date="2023-03" db="EMBL/GenBank/DDBJ databases">
        <authorList>
            <person name="Steffen K."/>
            <person name="Cardenas P."/>
        </authorList>
    </citation>
    <scope>NUCLEOTIDE SEQUENCE</scope>
</reference>
<dbReference type="Proteomes" id="UP001174909">
    <property type="component" value="Unassembled WGS sequence"/>
</dbReference>
<evidence type="ECO:0000313" key="3">
    <source>
        <dbReference type="Proteomes" id="UP001174909"/>
    </source>
</evidence>
<sequence length="519" mass="58581">MSSAVSQSLIDGRFHFAAEMISQCVTDGTELSFLCPIDDEVDWYFYHMEDYDSVQDPVLPFQLFLEKGKGENFTISWNNPPTTFTSIDNINYEYSIRVNVTDGPQTTYTYQSEAHDEGARYEAPEQFQENAASDDLFSTDRQWKSVVISFTPPVMCPQQEASYILSFDDGEEEEWSRDPVEIESSGASVEVILDTDKEPCLKRERNYTLRVTLVTEYANVSSQTDFSKRKRAPTTEHDTLLWAITNLRVVGYNESRVNLAWNNPAADYHIPVFIYSVTVSPPNSKITTEPFLQEEDPFISIDLKGLRMRDNSDYSSTLWRRRQRGSISKCHTSIILPDCESQRASYMLVISGGNKTWSTSPEPVVISDSRVPVKIELETGFSLNTFYTANVTVFMNTTNISSSNNFSFNSPTVNGFKSVRTLFISFRCVIITGGWSTGRSRMSAGGSTALWVWDWDGSCLPAQKEEREEAKRNSEQSVWCTTPYTEAVETFYEELPEDTPPPLNLNGASAVPATSLPPS</sequence>
<dbReference type="SUPFAM" id="SSF49265">
    <property type="entry name" value="Fibronectin type III"/>
    <property type="match status" value="1"/>
</dbReference>
<comment type="caution">
    <text evidence="2">The sequence shown here is derived from an EMBL/GenBank/DDBJ whole genome shotgun (WGS) entry which is preliminary data.</text>
</comment>
<gene>
    <name evidence="2" type="ORF">GBAR_LOCUS23946</name>
</gene>
<protein>
    <submittedName>
        <fullName evidence="2">Uncharacterized protein</fullName>
    </submittedName>
</protein>
<evidence type="ECO:0000256" key="1">
    <source>
        <dbReference type="SAM" id="MobiDB-lite"/>
    </source>
</evidence>
<dbReference type="EMBL" id="CASHTH010003306">
    <property type="protein sequence ID" value="CAI8043157.1"/>
    <property type="molecule type" value="Genomic_DNA"/>
</dbReference>